<reference evidence="4 5" key="2">
    <citation type="submission" date="2018-11" db="EMBL/GenBank/DDBJ databases">
        <authorList>
            <consortium name="Pathogen Informatics"/>
        </authorList>
    </citation>
    <scope>NUCLEOTIDE SEQUENCE [LARGE SCALE GENOMIC DNA]</scope>
    <source>
        <strain evidence="4">Dakar</strain>
        <strain evidence="5">Dakar, Senegal</strain>
    </source>
</reference>
<dbReference type="AlphaFoldDB" id="A0A183JNY3"/>
<dbReference type="GO" id="GO:0004198">
    <property type="term" value="F:calcium-dependent cysteine-type endopeptidase activity"/>
    <property type="evidence" value="ECO:0007669"/>
    <property type="project" value="InterPro"/>
</dbReference>
<dbReference type="WBParaSite" id="SCUD_0000441901-mRNA-1">
    <property type="protein sequence ID" value="SCUD_0000441901-mRNA-1"/>
    <property type="gene ID" value="SCUD_0000441901"/>
</dbReference>
<dbReference type="Proteomes" id="UP000279833">
    <property type="component" value="Unassembled WGS sequence"/>
</dbReference>
<dbReference type="EMBL" id="UZAK01005860">
    <property type="protein sequence ID" value="VDO88780.1"/>
    <property type="molecule type" value="Genomic_DNA"/>
</dbReference>
<name>A0A183JNY3_9TREM</name>
<evidence type="ECO:0000313" key="5">
    <source>
        <dbReference type="Proteomes" id="UP000279833"/>
    </source>
</evidence>
<evidence type="ECO:0000256" key="1">
    <source>
        <dbReference type="ARBA" id="ARBA00007623"/>
    </source>
</evidence>
<evidence type="ECO:0000313" key="4">
    <source>
        <dbReference type="EMBL" id="VDO88780.1"/>
    </source>
</evidence>
<feature type="domain" description="Calpain catalytic" evidence="3">
    <location>
        <begin position="21"/>
        <end position="73"/>
    </location>
</feature>
<dbReference type="InterPro" id="IPR022684">
    <property type="entry name" value="Calpain_cysteine_protease"/>
</dbReference>
<dbReference type="SUPFAM" id="SSF54001">
    <property type="entry name" value="Cysteine proteinases"/>
    <property type="match status" value="1"/>
</dbReference>
<dbReference type="PANTHER" id="PTHR10183">
    <property type="entry name" value="CALPAIN"/>
    <property type="match status" value="1"/>
</dbReference>
<dbReference type="GO" id="GO:0006508">
    <property type="term" value="P:proteolysis"/>
    <property type="evidence" value="ECO:0007669"/>
    <property type="project" value="InterPro"/>
</dbReference>
<proteinExistence type="inferred from homology"/>
<protein>
    <submittedName>
        <fullName evidence="6">Calpain catalytic domain-containing protein</fullName>
    </submittedName>
</protein>
<dbReference type="PROSITE" id="PS50203">
    <property type="entry name" value="CALPAIN_CAT"/>
    <property type="match status" value="1"/>
</dbReference>
<accession>A0A183JNY3</accession>
<dbReference type="GO" id="GO:0005737">
    <property type="term" value="C:cytoplasm"/>
    <property type="evidence" value="ECO:0007669"/>
    <property type="project" value="TreeGrafter"/>
</dbReference>
<dbReference type="InterPro" id="IPR001300">
    <property type="entry name" value="Peptidase_C2_calpain_cat"/>
</dbReference>
<dbReference type="STRING" id="6186.A0A183JNY3"/>
<keyword evidence="5" id="KW-1185">Reference proteome</keyword>
<dbReference type="InterPro" id="IPR038765">
    <property type="entry name" value="Papain-like_cys_pep_sf"/>
</dbReference>
<dbReference type="PRINTS" id="PR00704">
    <property type="entry name" value="CALPAIN"/>
</dbReference>
<evidence type="ECO:0000313" key="6">
    <source>
        <dbReference type="WBParaSite" id="SCUD_0000441901-mRNA-1"/>
    </source>
</evidence>
<reference evidence="6" key="1">
    <citation type="submission" date="2016-06" db="UniProtKB">
        <authorList>
            <consortium name="WormBaseParasite"/>
        </authorList>
    </citation>
    <scope>IDENTIFICATION</scope>
</reference>
<evidence type="ECO:0000259" key="3">
    <source>
        <dbReference type="PROSITE" id="PS50203"/>
    </source>
</evidence>
<sequence length="97" mass="11229">MSVASKQYETLVKRLKTERTLWEDPDFPANDYAIGNIPNFREKIEWKRPHEINPNAKFFAGGASRFDIEQGALEGHFIPSYNRNVLQMHLKPLPIMG</sequence>
<gene>
    <name evidence="4" type="ORF">SCUD_LOCUS4419</name>
</gene>
<organism evidence="6">
    <name type="scientific">Schistosoma curassoni</name>
    <dbReference type="NCBI Taxonomy" id="6186"/>
    <lineage>
        <taxon>Eukaryota</taxon>
        <taxon>Metazoa</taxon>
        <taxon>Spiralia</taxon>
        <taxon>Lophotrochozoa</taxon>
        <taxon>Platyhelminthes</taxon>
        <taxon>Trematoda</taxon>
        <taxon>Digenea</taxon>
        <taxon>Strigeidida</taxon>
        <taxon>Schistosomatoidea</taxon>
        <taxon>Schistosomatidae</taxon>
        <taxon>Schistosoma</taxon>
    </lineage>
</organism>
<comment type="similarity">
    <text evidence="1">Belongs to the peptidase C2 family.</text>
</comment>
<dbReference type="PANTHER" id="PTHR10183:SF433">
    <property type="entry name" value="CALPAIN-A-RELATED"/>
    <property type="match status" value="1"/>
</dbReference>
<evidence type="ECO:0000256" key="2">
    <source>
        <dbReference type="PROSITE-ProRule" id="PRU00239"/>
    </source>
</evidence>
<comment type="caution">
    <text evidence="2">Lacks conserved residue(s) required for the propagation of feature annotation.</text>
</comment>
<dbReference type="Pfam" id="PF00648">
    <property type="entry name" value="Peptidase_C2"/>
    <property type="match status" value="1"/>
</dbReference>